<evidence type="ECO:0000313" key="2">
    <source>
        <dbReference type="Proteomes" id="UP000000305"/>
    </source>
</evidence>
<sequence length="124" mass="13657">MKDPKTTANTEEDEDVRCVGNIVPRGWHKCWQHLSFNPEQPSPSLEFAGEELETQKEVKFSDPGVEAEGVESNAEVAAAPQMKKKTCCCSVVDPSTCPSSSYPSPSFWLPFCPSLFCPLQSSPF</sequence>
<gene>
    <name evidence="1" type="ORF">DAPPUDRAFT_120182</name>
</gene>
<dbReference type="HOGENOM" id="CLU_2006156_0_0_1"/>
<name>E9I0K0_DAPPU</name>
<evidence type="ECO:0000313" key="1">
    <source>
        <dbReference type="EMBL" id="EFX62481.1"/>
    </source>
</evidence>
<keyword evidence="2" id="KW-1185">Reference proteome</keyword>
<reference evidence="1 2" key="1">
    <citation type="journal article" date="2011" name="Science">
        <title>The ecoresponsive genome of Daphnia pulex.</title>
        <authorList>
            <person name="Colbourne J.K."/>
            <person name="Pfrender M.E."/>
            <person name="Gilbert D."/>
            <person name="Thomas W.K."/>
            <person name="Tucker A."/>
            <person name="Oakley T.H."/>
            <person name="Tokishita S."/>
            <person name="Aerts A."/>
            <person name="Arnold G.J."/>
            <person name="Basu M.K."/>
            <person name="Bauer D.J."/>
            <person name="Caceres C.E."/>
            <person name="Carmel L."/>
            <person name="Casola C."/>
            <person name="Choi J.H."/>
            <person name="Detter J.C."/>
            <person name="Dong Q."/>
            <person name="Dusheyko S."/>
            <person name="Eads B.D."/>
            <person name="Frohlich T."/>
            <person name="Geiler-Samerotte K.A."/>
            <person name="Gerlach D."/>
            <person name="Hatcher P."/>
            <person name="Jogdeo S."/>
            <person name="Krijgsveld J."/>
            <person name="Kriventseva E.V."/>
            <person name="Kultz D."/>
            <person name="Laforsch C."/>
            <person name="Lindquist E."/>
            <person name="Lopez J."/>
            <person name="Manak J.R."/>
            <person name="Muller J."/>
            <person name="Pangilinan J."/>
            <person name="Patwardhan R.P."/>
            <person name="Pitluck S."/>
            <person name="Pritham E.J."/>
            <person name="Rechtsteiner A."/>
            <person name="Rho M."/>
            <person name="Rogozin I.B."/>
            <person name="Sakarya O."/>
            <person name="Salamov A."/>
            <person name="Schaack S."/>
            <person name="Shapiro H."/>
            <person name="Shiga Y."/>
            <person name="Skalitzky C."/>
            <person name="Smith Z."/>
            <person name="Souvorov A."/>
            <person name="Sung W."/>
            <person name="Tang Z."/>
            <person name="Tsuchiya D."/>
            <person name="Tu H."/>
            <person name="Vos H."/>
            <person name="Wang M."/>
            <person name="Wolf Y.I."/>
            <person name="Yamagata H."/>
            <person name="Yamada T."/>
            <person name="Ye Y."/>
            <person name="Shaw J.R."/>
            <person name="Andrews J."/>
            <person name="Crease T.J."/>
            <person name="Tang H."/>
            <person name="Lucas S.M."/>
            <person name="Robertson H.M."/>
            <person name="Bork P."/>
            <person name="Koonin E.V."/>
            <person name="Zdobnov E.M."/>
            <person name="Grigoriev I.V."/>
            <person name="Lynch M."/>
            <person name="Boore J.L."/>
        </authorList>
    </citation>
    <scope>NUCLEOTIDE SEQUENCE [LARGE SCALE GENOMIC DNA]</scope>
</reference>
<dbReference type="InParanoid" id="E9I0K0"/>
<dbReference type="EMBL" id="GL733561">
    <property type="protein sequence ID" value="EFX62481.1"/>
    <property type="molecule type" value="Genomic_DNA"/>
</dbReference>
<proteinExistence type="predicted"/>
<dbReference type="AlphaFoldDB" id="E9I0K0"/>
<dbReference type="Proteomes" id="UP000000305">
    <property type="component" value="Unassembled WGS sequence"/>
</dbReference>
<accession>E9I0K0</accession>
<protein>
    <submittedName>
        <fullName evidence="1">Uncharacterized protein</fullName>
    </submittedName>
</protein>
<dbReference type="KEGG" id="dpx:DAPPUDRAFT_120182"/>
<organism evidence="1 2">
    <name type="scientific">Daphnia pulex</name>
    <name type="common">Water flea</name>
    <dbReference type="NCBI Taxonomy" id="6669"/>
    <lineage>
        <taxon>Eukaryota</taxon>
        <taxon>Metazoa</taxon>
        <taxon>Ecdysozoa</taxon>
        <taxon>Arthropoda</taxon>
        <taxon>Crustacea</taxon>
        <taxon>Branchiopoda</taxon>
        <taxon>Diplostraca</taxon>
        <taxon>Cladocera</taxon>
        <taxon>Anomopoda</taxon>
        <taxon>Daphniidae</taxon>
        <taxon>Daphnia</taxon>
    </lineage>
</organism>